<protein>
    <submittedName>
        <fullName evidence="3">Uncharacterized protein</fullName>
    </submittedName>
</protein>
<proteinExistence type="predicted"/>
<reference evidence="4" key="1">
    <citation type="journal article" date="2014" name="Microb. Cell Fact.">
        <title>Exploiting Issatchenkia orientalis SD108 for succinic acid production.</title>
        <authorList>
            <person name="Xiao H."/>
            <person name="Shao Z."/>
            <person name="Jiang Y."/>
            <person name="Dole S."/>
            <person name="Zhao H."/>
        </authorList>
    </citation>
    <scope>NUCLEOTIDE SEQUENCE [LARGE SCALE GENOMIC DNA]</scope>
    <source>
        <strain evidence="4">SD108</strain>
    </source>
</reference>
<sequence length="120" mass="12932">MSDSDDDYTPELITSKPSQPSQHSQHYPSATNKEPTADGEASPNDKPAARASPVPSDTSKTMANPVPTSLPSKPSIKSQSTSLDTSPRNTKRVTFAEKDTHFPSSDNETNEEELDLSGEQ</sequence>
<dbReference type="AlphaFoldDB" id="A0A099NNJ5"/>
<accession>A0A099NNJ5</accession>
<dbReference type="EMBL" id="JQFK01001734">
    <property type="protein sequence ID" value="KGK34355.1"/>
    <property type="molecule type" value="Genomic_DNA"/>
</dbReference>
<feature type="compositionally biased region" description="Acidic residues" evidence="1">
    <location>
        <begin position="108"/>
        <end position="120"/>
    </location>
</feature>
<dbReference type="EMBL" id="JQFK01001731">
    <property type="protein sequence ID" value="KGK34358.1"/>
    <property type="molecule type" value="Genomic_DNA"/>
</dbReference>
<reference evidence="3" key="2">
    <citation type="submission" date="2014-08" db="EMBL/GenBank/DDBJ databases">
        <title>Exploiting Issatchenkia orientalis SD108 for Succinic Acid Production.</title>
        <authorList>
            <person name="Xiao H."/>
            <person name="Shao Z."/>
            <person name="Jiang Y."/>
            <person name="Dole S."/>
            <person name="Zhao H."/>
        </authorList>
    </citation>
    <scope>NUCLEOTIDE SEQUENCE [LARGE SCALE GENOMIC DNA]</scope>
    <source>
        <strain evidence="3">SD108</strain>
    </source>
</reference>
<dbReference type="HOGENOM" id="CLU_2055240_0_0_1"/>
<feature type="compositionally biased region" description="Low complexity" evidence="1">
    <location>
        <begin position="15"/>
        <end position="29"/>
    </location>
</feature>
<evidence type="ECO:0000313" key="3">
    <source>
        <dbReference type="EMBL" id="KGK34358.1"/>
    </source>
</evidence>
<comment type="caution">
    <text evidence="3">The sequence shown here is derived from an EMBL/GenBank/DDBJ whole genome shotgun (WGS) entry which is preliminary data.</text>
</comment>
<feature type="compositionally biased region" description="Polar residues" evidence="1">
    <location>
        <begin position="55"/>
        <end position="88"/>
    </location>
</feature>
<feature type="non-terminal residue" evidence="3">
    <location>
        <position position="120"/>
    </location>
</feature>
<name>A0A099NNJ5_PICKU</name>
<dbReference type="Proteomes" id="UP000029867">
    <property type="component" value="Unassembled WGS sequence"/>
</dbReference>
<evidence type="ECO:0000313" key="4">
    <source>
        <dbReference type="Proteomes" id="UP000029867"/>
    </source>
</evidence>
<organism evidence="3 4">
    <name type="scientific">Pichia kudriavzevii</name>
    <name type="common">Yeast</name>
    <name type="synonym">Issatchenkia orientalis</name>
    <dbReference type="NCBI Taxonomy" id="4909"/>
    <lineage>
        <taxon>Eukaryota</taxon>
        <taxon>Fungi</taxon>
        <taxon>Dikarya</taxon>
        <taxon>Ascomycota</taxon>
        <taxon>Saccharomycotina</taxon>
        <taxon>Pichiomycetes</taxon>
        <taxon>Pichiales</taxon>
        <taxon>Pichiaceae</taxon>
        <taxon>Pichia</taxon>
    </lineage>
</organism>
<evidence type="ECO:0000313" key="2">
    <source>
        <dbReference type="EMBL" id="KGK34355.1"/>
    </source>
</evidence>
<evidence type="ECO:0000256" key="1">
    <source>
        <dbReference type="SAM" id="MobiDB-lite"/>
    </source>
</evidence>
<dbReference type="VEuPathDB" id="FungiDB:C5L36_0B08830"/>
<feature type="region of interest" description="Disordered" evidence="1">
    <location>
        <begin position="1"/>
        <end position="120"/>
    </location>
</feature>
<gene>
    <name evidence="3" type="ORF">JL09_g6495</name>
    <name evidence="2" type="ORF">JL09_g6498</name>
</gene>